<dbReference type="CDD" id="cd02855">
    <property type="entry name" value="E_set_GBE_prok_N"/>
    <property type="match status" value="1"/>
</dbReference>
<dbReference type="InterPro" id="IPR017853">
    <property type="entry name" value="GH"/>
</dbReference>
<evidence type="ECO:0000256" key="6">
    <source>
        <dbReference type="ARBA" id="ARBA00022600"/>
    </source>
</evidence>
<evidence type="ECO:0000256" key="4">
    <source>
        <dbReference type="ARBA" id="ARBA00009000"/>
    </source>
</evidence>
<feature type="active site" description="Nucleophile" evidence="12">
    <location>
        <position position="294"/>
    </location>
</feature>
<dbReference type="Gene3D" id="2.60.40.1180">
    <property type="entry name" value="Golgi alpha-mannosidase II"/>
    <property type="match status" value="1"/>
</dbReference>
<dbReference type="Pfam" id="PF00128">
    <property type="entry name" value="Alpha-amylase"/>
    <property type="match status" value="1"/>
</dbReference>
<name>A0A9D2G7J4_9FIRM</name>
<dbReference type="InterPro" id="IPR013780">
    <property type="entry name" value="Glyco_hydro_b"/>
</dbReference>
<dbReference type="EC" id="2.4.1.18" evidence="5 11"/>
<evidence type="ECO:0000256" key="5">
    <source>
        <dbReference type="ARBA" id="ARBA00012541"/>
    </source>
</evidence>
<keyword evidence="9" id="KW-0320">Glycogen biosynthesis</keyword>
<gene>
    <name evidence="14" type="primary">glgB</name>
    <name evidence="14" type="ORF">H9723_00085</name>
</gene>
<comment type="caution">
    <text evidence="14">The sequence shown here is derived from an EMBL/GenBank/DDBJ whole genome shotgun (WGS) entry which is preliminary data.</text>
</comment>
<dbReference type="NCBIfam" id="TIGR01515">
    <property type="entry name" value="branching_enzym"/>
    <property type="match status" value="1"/>
</dbReference>
<organism evidence="14 15">
    <name type="scientific">Candidatus Mediterraneibacter stercoravium</name>
    <dbReference type="NCBI Taxonomy" id="2838685"/>
    <lineage>
        <taxon>Bacteria</taxon>
        <taxon>Bacillati</taxon>
        <taxon>Bacillota</taxon>
        <taxon>Clostridia</taxon>
        <taxon>Lachnospirales</taxon>
        <taxon>Lachnospiraceae</taxon>
        <taxon>Mediterraneibacter</taxon>
    </lineage>
</organism>
<keyword evidence="8" id="KW-0808">Transferase</keyword>
<dbReference type="InterPro" id="IPR044143">
    <property type="entry name" value="GlgB_N_E_set_prok"/>
</dbReference>
<dbReference type="InterPro" id="IPR004193">
    <property type="entry name" value="Glyco_hydro_13_N"/>
</dbReference>
<dbReference type="GO" id="GO:0005978">
    <property type="term" value="P:glycogen biosynthetic process"/>
    <property type="evidence" value="ECO:0007669"/>
    <property type="project" value="UniProtKB-UniRule"/>
</dbReference>
<comment type="pathway">
    <text evidence="3">Glycan biosynthesis; glycogen biosynthesis.</text>
</comment>
<evidence type="ECO:0000313" key="14">
    <source>
        <dbReference type="EMBL" id="HIZ73630.1"/>
    </source>
</evidence>
<evidence type="ECO:0000256" key="9">
    <source>
        <dbReference type="ARBA" id="ARBA00023056"/>
    </source>
</evidence>
<dbReference type="PANTHER" id="PTHR43651">
    <property type="entry name" value="1,4-ALPHA-GLUCAN-BRANCHING ENZYME"/>
    <property type="match status" value="1"/>
</dbReference>
<dbReference type="InterPro" id="IPR006407">
    <property type="entry name" value="GlgB"/>
</dbReference>
<comment type="function">
    <text evidence="2">Catalyzes the formation of the alpha-1,6-glucosidic linkages in glycogen by scission of a 1,4-alpha-linked oligosaccharide from growing alpha-1,4-glucan chains and the subsequent attachment of the oligosaccharide to the alpha-1,6 position.</text>
</comment>
<evidence type="ECO:0000256" key="8">
    <source>
        <dbReference type="ARBA" id="ARBA00022679"/>
    </source>
</evidence>
<keyword evidence="10" id="KW-0119">Carbohydrate metabolism</keyword>
<dbReference type="Gene3D" id="2.60.40.10">
    <property type="entry name" value="Immunoglobulins"/>
    <property type="match status" value="1"/>
</dbReference>
<comment type="similarity">
    <text evidence="4">Belongs to the glycosyl hydrolase 13 family. GlgB subfamily.</text>
</comment>
<dbReference type="GO" id="GO:0004553">
    <property type="term" value="F:hydrolase activity, hydrolyzing O-glycosyl compounds"/>
    <property type="evidence" value="ECO:0007669"/>
    <property type="project" value="InterPro"/>
</dbReference>
<evidence type="ECO:0000256" key="1">
    <source>
        <dbReference type="ARBA" id="ARBA00000826"/>
    </source>
</evidence>
<dbReference type="SMART" id="SM00642">
    <property type="entry name" value="Aamy"/>
    <property type="match status" value="1"/>
</dbReference>
<comment type="catalytic activity">
    <reaction evidence="1">
        <text>Transfers a segment of a (1-&gt;4)-alpha-D-glucan chain to a primary hydroxy group in a similar glucan chain.</text>
        <dbReference type="EC" id="2.4.1.18"/>
    </reaction>
</comment>
<evidence type="ECO:0000259" key="13">
    <source>
        <dbReference type="SMART" id="SM00642"/>
    </source>
</evidence>
<sequence>MDFYGFYTGKIFDAYRYLGAHVTPDGVVFRTFAPSASKISVIGEFNGWEESPMAKVHDGNFWEFVSPDAAPGMMYKYRIYDRAGQFIDHCDPYGYGMELRPNTSSIIRDMDTYRFHDAPWMKKRTDRRSEPLNIYEIHFGSFRKPSAEPDDWYNYEEMVDILIPYLKENGYNYLEIMPLCEYPSDESWGYQGTGFFSPTSRYGTADQLKAFVDTCHQNDIGILLDFVPVHFAVDYYALANYDGTALYEYPHAAVGQSEWGSCNFMHSRGEVRSFLQSAANYWLTEFHMDGLRMDAISRAIYWQGMPERGVNPNAVEFLKYMNRGLKELHPSAILAAEDSTSFPGVTDDVKDGGLGFDYKWDMGWMNDTLDYFRTDPLFRGGCGSKLTFSMAYYYDSNYLLPLSHDEVVHGKATILQKMFGDYEMKFPQARSFYMYMYAHPGKKLNFMGNEIGHFREWDEKREQDWNLLDYPAHQDFHRFMTALNRFYMEHPSFFEKDYEADGFRWLDCHSQERCVYAIERAGKKERIAAVFNFSGIEQKGYKLEIPEAAELRRVFTSELQEYGGTVPETVKSLKPVNGVFEFALEPFSAEYYLIEKAENTSDVL</sequence>
<dbReference type="GO" id="GO:0003844">
    <property type="term" value="F:1,4-alpha-glucan branching enzyme activity"/>
    <property type="evidence" value="ECO:0007669"/>
    <property type="project" value="UniProtKB-UniRule"/>
</dbReference>
<feature type="domain" description="Glycosyl hydrolase family 13 catalytic" evidence="13">
    <location>
        <begin position="136"/>
        <end position="487"/>
    </location>
</feature>
<dbReference type="Gene3D" id="3.20.20.80">
    <property type="entry name" value="Glycosidases"/>
    <property type="match status" value="1"/>
</dbReference>
<dbReference type="InterPro" id="IPR037439">
    <property type="entry name" value="Branching_enzy"/>
</dbReference>
<keyword evidence="7" id="KW-0328">Glycosyltransferase</keyword>
<evidence type="ECO:0000256" key="10">
    <source>
        <dbReference type="ARBA" id="ARBA00023277"/>
    </source>
</evidence>
<dbReference type="GO" id="GO:0043169">
    <property type="term" value="F:cation binding"/>
    <property type="evidence" value="ECO:0007669"/>
    <property type="project" value="InterPro"/>
</dbReference>
<reference evidence="14" key="2">
    <citation type="submission" date="2021-04" db="EMBL/GenBank/DDBJ databases">
        <authorList>
            <person name="Gilroy R."/>
        </authorList>
    </citation>
    <scope>NUCLEOTIDE SEQUENCE</scope>
    <source>
        <strain evidence="14">CHK196-3914</strain>
    </source>
</reference>
<dbReference type="InterPro" id="IPR006048">
    <property type="entry name" value="A-amylase/branching_C"/>
</dbReference>
<keyword evidence="6" id="KW-0321">Glycogen metabolism</keyword>
<dbReference type="Pfam" id="PF02806">
    <property type="entry name" value="Alpha-amylase_C"/>
    <property type="match status" value="1"/>
</dbReference>
<evidence type="ECO:0000256" key="2">
    <source>
        <dbReference type="ARBA" id="ARBA00002953"/>
    </source>
</evidence>
<dbReference type="PANTHER" id="PTHR43651:SF3">
    <property type="entry name" value="1,4-ALPHA-GLUCAN-BRANCHING ENZYME"/>
    <property type="match status" value="1"/>
</dbReference>
<proteinExistence type="inferred from homology"/>
<evidence type="ECO:0000256" key="12">
    <source>
        <dbReference type="PIRSR" id="PIRSR000463-1"/>
    </source>
</evidence>
<dbReference type="PIRSF" id="PIRSF000463">
    <property type="entry name" value="GlgB"/>
    <property type="match status" value="1"/>
</dbReference>
<dbReference type="SUPFAM" id="SSF51445">
    <property type="entry name" value="(Trans)glycosidases"/>
    <property type="match status" value="1"/>
</dbReference>
<feature type="active site" description="Proton donor" evidence="12">
    <location>
        <position position="337"/>
    </location>
</feature>
<dbReference type="EMBL" id="DXAY01000001">
    <property type="protein sequence ID" value="HIZ73630.1"/>
    <property type="molecule type" value="Genomic_DNA"/>
</dbReference>
<dbReference type="GO" id="GO:0005829">
    <property type="term" value="C:cytosol"/>
    <property type="evidence" value="ECO:0007669"/>
    <property type="project" value="TreeGrafter"/>
</dbReference>
<dbReference type="SUPFAM" id="SSF51011">
    <property type="entry name" value="Glycosyl hydrolase domain"/>
    <property type="match status" value="1"/>
</dbReference>
<dbReference type="NCBIfam" id="NF008967">
    <property type="entry name" value="PRK12313.1"/>
    <property type="match status" value="1"/>
</dbReference>
<protein>
    <recommendedName>
        <fullName evidence="5 11">1,4-alpha-glucan branching enzyme</fullName>
        <ecNumber evidence="5 11">2.4.1.18</ecNumber>
    </recommendedName>
</protein>
<evidence type="ECO:0000256" key="11">
    <source>
        <dbReference type="NCBIfam" id="TIGR01515"/>
    </source>
</evidence>
<evidence type="ECO:0000256" key="3">
    <source>
        <dbReference type="ARBA" id="ARBA00004964"/>
    </source>
</evidence>
<dbReference type="InterPro" id="IPR006047">
    <property type="entry name" value="GH13_cat_dom"/>
</dbReference>
<evidence type="ECO:0000256" key="7">
    <source>
        <dbReference type="ARBA" id="ARBA00022676"/>
    </source>
</evidence>
<dbReference type="InterPro" id="IPR013783">
    <property type="entry name" value="Ig-like_fold"/>
</dbReference>
<dbReference type="AlphaFoldDB" id="A0A9D2G7J4"/>
<evidence type="ECO:0000313" key="15">
    <source>
        <dbReference type="Proteomes" id="UP000824116"/>
    </source>
</evidence>
<accession>A0A9D2G7J4</accession>
<reference evidence="14" key="1">
    <citation type="journal article" date="2021" name="PeerJ">
        <title>Extensive microbial diversity within the chicken gut microbiome revealed by metagenomics and culture.</title>
        <authorList>
            <person name="Gilroy R."/>
            <person name="Ravi A."/>
            <person name="Getino M."/>
            <person name="Pursley I."/>
            <person name="Horton D.L."/>
            <person name="Alikhan N.F."/>
            <person name="Baker D."/>
            <person name="Gharbi K."/>
            <person name="Hall N."/>
            <person name="Watson M."/>
            <person name="Adriaenssens E.M."/>
            <person name="Foster-Nyarko E."/>
            <person name="Jarju S."/>
            <person name="Secka A."/>
            <person name="Antonio M."/>
            <person name="Oren A."/>
            <person name="Chaudhuri R.R."/>
            <person name="La Ragione R."/>
            <person name="Hildebrand F."/>
            <person name="Pallen M.J."/>
        </authorList>
    </citation>
    <scope>NUCLEOTIDE SEQUENCE</scope>
    <source>
        <strain evidence="14">CHK196-3914</strain>
    </source>
</reference>
<dbReference type="Pfam" id="PF02922">
    <property type="entry name" value="CBM_48"/>
    <property type="match status" value="1"/>
</dbReference>
<dbReference type="Proteomes" id="UP000824116">
    <property type="component" value="Unassembled WGS sequence"/>
</dbReference>
<dbReference type="CDD" id="cd11322">
    <property type="entry name" value="AmyAc_Glg_BE"/>
    <property type="match status" value="1"/>
</dbReference>